<evidence type="ECO:0000313" key="2">
    <source>
        <dbReference type="EMBL" id="KVG71638.1"/>
    </source>
</evidence>
<dbReference type="SUPFAM" id="SSF56399">
    <property type="entry name" value="ADP-ribosylation"/>
    <property type="match status" value="1"/>
</dbReference>
<evidence type="ECO:0000313" key="3">
    <source>
        <dbReference type="Proteomes" id="UP000064029"/>
    </source>
</evidence>
<accession>A0A103RPZ3</accession>
<comment type="caution">
    <text evidence="2">The sequence shown here is derived from an EMBL/GenBank/DDBJ whole genome shotgun (WGS) entry which is preliminary data.</text>
</comment>
<proteinExistence type="predicted"/>
<feature type="compositionally biased region" description="Low complexity" evidence="1">
    <location>
        <begin position="30"/>
        <end position="41"/>
    </location>
</feature>
<protein>
    <submittedName>
        <fullName evidence="2">Uncharacterized protein</fullName>
    </submittedName>
</protein>
<evidence type="ECO:0000256" key="1">
    <source>
        <dbReference type="SAM" id="MobiDB-lite"/>
    </source>
</evidence>
<name>A0A103RPZ3_9BURK</name>
<gene>
    <name evidence="2" type="ORF">WJ33_21040</name>
</gene>
<organism evidence="2 3">
    <name type="scientific">Burkholderia ubonensis</name>
    <dbReference type="NCBI Taxonomy" id="101571"/>
    <lineage>
        <taxon>Bacteria</taxon>
        <taxon>Pseudomonadati</taxon>
        <taxon>Pseudomonadota</taxon>
        <taxon>Betaproteobacteria</taxon>
        <taxon>Burkholderiales</taxon>
        <taxon>Burkholderiaceae</taxon>
        <taxon>Burkholderia</taxon>
        <taxon>Burkholderia cepacia complex</taxon>
    </lineage>
</organism>
<feature type="region of interest" description="Disordered" evidence="1">
    <location>
        <begin position="16"/>
        <end position="118"/>
    </location>
</feature>
<sequence length="282" mass="29838">MPGREFAFCAAIDSETSREEATNMFKVNTSSHAASSSASHSPEQTPAVGGHGESSPTSNVPAALAALADRPRPRVRADHKLSDGESDSENPDVLYRSLRRDERDVRTTGLLPPQDHDPSISALAHVQAGSRAEVKSAWVSATRSKKVAAAWAARSEGGQVAKFTKPAGKETYDLTTPHDQALIFPNGGSGLNAAKGSQEVLIKGGVPAENIAALWDARRVTVGEYNAASPSNTPNFVDKIRSRSKASETPMPVVLTDAMKTKAARGVSPDEEEASSAKRARE</sequence>
<dbReference type="Gene3D" id="3.90.210.10">
    <property type="entry name" value="Heat-Labile Enterotoxin, subunit A"/>
    <property type="match status" value="1"/>
</dbReference>
<feature type="compositionally biased region" description="Basic and acidic residues" evidence="1">
    <location>
        <begin position="69"/>
        <end position="83"/>
    </location>
</feature>
<dbReference type="AlphaFoldDB" id="A0A103RPZ3"/>
<dbReference type="Proteomes" id="UP000064029">
    <property type="component" value="Unassembled WGS sequence"/>
</dbReference>
<dbReference type="EMBL" id="LOXM01000070">
    <property type="protein sequence ID" value="KVG71638.1"/>
    <property type="molecule type" value="Genomic_DNA"/>
</dbReference>
<feature type="region of interest" description="Disordered" evidence="1">
    <location>
        <begin position="242"/>
        <end position="282"/>
    </location>
</feature>
<reference evidence="2 3" key="1">
    <citation type="submission" date="2015-11" db="EMBL/GenBank/DDBJ databases">
        <title>Expanding the genomic diversity of Burkholderia species for the development of highly accurate diagnostics.</title>
        <authorList>
            <person name="Sahl J."/>
            <person name="Keim P."/>
            <person name="Wagner D."/>
        </authorList>
    </citation>
    <scope>NUCLEOTIDE SEQUENCE [LARGE SCALE GENOMIC DNA]</scope>
    <source>
        <strain evidence="2 3">MSMB2036</strain>
    </source>
</reference>